<comment type="caution">
    <text evidence="2">The sequence shown here is derived from an EMBL/GenBank/DDBJ whole genome shotgun (WGS) entry which is preliminary data.</text>
</comment>
<evidence type="ECO:0000313" key="2">
    <source>
        <dbReference type="EMBL" id="OQR95172.1"/>
    </source>
</evidence>
<evidence type="ECO:0000313" key="3">
    <source>
        <dbReference type="Proteomes" id="UP000243579"/>
    </source>
</evidence>
<organism evidence="2 3">
    <name type="scientific">Achlya hypogyna</name>
    <name type="common">Oomycete</name>
    <name type="synonym">Protoachlya hypogyna</name>
    <dbReference type="NCBI Taxonomy" id="1202772"/>
    <lineage>
        <taxon>Eukaryota</taxon>
        <taxon>Sar</taxon>
        <taxon>Stramenopiles</taxon>
        <taxon>Oomycota</taxon>
        <taxon>Saprolegniomycetes</taxon>
        <taxon>Saprolegniales</taxon>
        <taxon>Achlyaceae</taxon>
        <taxon>Achlya</taxon>
    </lineage>
</organism>
<keyword evidence="1" id="KW-0472">Membrane</keyword>
<evidence type="ECO:0008006" key="4">
    <source>
        <dbReference type="Google" id="ProtNLM"/>
    </source>
</evidence>
<keyword evidence="3" id="KW-1185">Reference proteome</keyword>
<dbReference type="OrthoDB" id="78780at2759"/>
<reference evidence="2 3" key="1">
    <citation type="journal article" date="2014" name="Genome Biol. Evol.">
        <title>The secreted proteins of Achlya hypogyna and Thraustotheca clavata identify the ancestral oomycete secretome and reveal gene acquisitions by horizontal gene transfer.</title>
        <authorList>
            <person name="Misner I."/>
            <person name="Blouin N."/>
            <person name="Leonard G."/>
            <person name="Richards T.A."/>
            <person name="Lane C.E."/>
        </authorList>
    </citation>
    <scope>NUCLEOTIDE SEQUENCE [LARGE SCALE GENOMIC DNA]</scope>
    <source>
        <strain evidence="2 3">ATCC 48635</strain>
    </source>
</reference>
<protein>
    <recommendedName>
        <fullName evidence="4">Transmembrane protein</fullName>
    </recommendedName>
</protein>
<accession>A0A1V9ZB51</accession>
<gene>
    <name evidence="2" type="ORF">ACHHYP_00246</name>
</gene>
<keyword evidence="1" id="KW-1133">Transmembrane helix</keyword>
<evidence type="ECO:0000256" key="1">
    <source>
        <dbReference type="SAM" id="Phobius"/>
    </source>
</evidence>
<keyword evidence="1" id="KW-0812">Transmembrane</keyword>
<feature type="transmembrane region" description="Helical" evidence="1">
    <location>
        <begin position="42"/>
        <end position="64"/>
    </location>
</feature>
<name>A0A1V9ZB51_ACHHY</name>
<dbReference type="EMBL" id="JNBR01000333">
    <property type="protein sequence ID" value="OQR95172.1"/>
    <property type="molecule type" value="Genomic_DNA"/>
</dbReference>
<feature type="transmembrane region" description="Helical" evidence="1">
    <location>
        <begin position="76"/>
        <end position="95"/>
    </location>
</feature>
<dbReference type="Proteomes" id="UP000243579">
    <property type="component" value="Unassembled WGS sequence"/>
</dbReference>
<proteinExistence type="predicted"/>
<sequence>MAMAPQTPKTEYAALTDSKDTEPVKATVGYKPVFLGLSARDLMLIPALLVLFYTIVGSYFTLLLHAVVQTQNTDAALWMFFAIFAVAVTMLVFFLNVQASKSALVETQA</sequence>
<dbReference type="AlphaFoldDB" id="A0A1V9ZB51"/>